<dbReference type="PANTHER" id="PTHR36509">
    <property type="entry name" value="BLL3101 PROTEIN"/>
    <property type="match status" value="1"/>
</dbReference>
<sequence>MKHLLPFATVILALGIVGCQKVETTAPEKIKQDTQTKQQVSVTPERPSDAELNAVKVYHHMKYMEATAKLAGGTNKLLHTKKLPTEGSDAVVTPALDHLYSKGVIDLSNGPVTIEYPEVDEGRYYSIHVTDQEHYTIFDKIHPVGKFTFVRKGKNMEVPEGATVIESPGDYPHLFIRVQVKTPEDLVNALSIQEKITLTANSSKTLIVDNPIKHTLATHDVYSQNKELMVSSVNFTHQDYLRVSEYLGVVAPNMGPTGNIGLFGPIDSNEPNSDDYLFRAVGIIGHLGLPLEHAYYGPYFTNCENQLLMGDKTEVFTLPYEPEGVELFWSVTRYSALTRNTLPGKNDLINAYNTKPDANGNISITFSADSPNDGTYWMPVNSGEPYYFVVRYYKPDVNNLPEKPCS</sequence>
<name>Q47YR8_COLP3</name>
<evidence type="ECO:0000259" key="3">
    <source>
        <dbReference type="Pfam" id="PF06863"/>
    </source>
</evidence>
<dbReference type="InterPro" id="IPR010621">
    <property type="entry name" value="DUF1214"/>
</dbReference>
<dbReference type="PROSITE" id="PS51257">
    <property type="entry name" value="PROKAR_LIPOPROTEIN"/>
    <property type="match status" value="1"/>
</dbReference>
<evidence type="ECO:0000259" key="2">
    <source>
        <dbReference type="Pfam" id="PF06742"/>
    </source>
</evidence>
<feature type="domain" description="DUF1214" evidence="2">
    <location>
        <begin position="299"/>
        <end position="396"/>
    </location>
</feature>
<dbReference type="KEGG" id="cps:CPS_3376"/>
<dbReference type="InterPro" id="IPR037049">
    <property type="entry name" value="DUF1214_C_sf"/>
</dbReference>
<dbReference type="HOGENOM" id="CLU_027269_1_1_6"/>
<dbReference type="Proteomes" id="UP000000547">
    <property type="component" value="Chromosome"/>
</dbReference>
<dbReference type="Gene3D" id="2.60.120.600">
    <property type="entry name" value="Domain of unknown function DUF1214, C-terminal domain"/>
    <property type="match status" value="1"/>
</dbReference>
<dbReference type="RefSeq" id="WP_011044138.1">
    <property type="nucleotide sequence ID" value="NC_003910.7"/>
</dbReference>
<evidence type="ECO:0000313" key="5">
    <source>
        <dbReference type="Proteomes" id="UP000000547"/>
    </source>
</evidence>
<dbReference type="AlphaFoldDB" id="Q47YR8"/>
<dbReference type="SUPFAM" id="SSF160935">
    <property type="entry name" value="VPA0735-like"/>
    <property type="match status" value="1"/>
</dbReference>
<dbReference type="SMR" id="Q47YR8"/>
<keyword evidence="4" id="KW-0449">Lipoprotein</keyword>
<accession>Q47YR8</accession>
<reference evidence="4" key="1">
    <citation type="journal article" date="2005" name="Proc. Natl. Acad. Sci. U.S.A.">
        <title>The psychrophilic lifestyle as revealed by the genome sequence of Colwellia psychrerythraea 34H through genomic and proteomic analyses.</title>
        <authorList>
            <person name="Methe B.A."/>
            <person name="Nelson K.E."/>
            <person name="Deming J.W."/>
            <person name="Momen B."/>
            <person name="Melamud E."/>
            <person name="Zhang X."/>
            <person name="Moult J."/>
            <person name="Madupu R."/>
            <person name="Nelson W.C."/>
            <person name="Dodson R.J."/>
            <person name="Brinkac L.M."/>
            <person name="Daugherty S.C."/>
            <person name="Durkin A.S."/>
            <person name="DeBoy R.T."/>
            <person name="Kolonay J.F."/>
            <person name="Sullivan S.A."/>
            <person name="Zhou L."/>
            <person name="Davidsen T.M."/>
            <person name="Wu M."/>
            <person name="Huston A.L."/>
            <person name="Lewis M."/>
            <person name="Weaver B."/>
            <person name="Weidman J.F."/>
            <person name="Khouri H."/>
            <person name="Utterback T.R."/>
            <person name="Feldblyum T.V."/>
            <person name="Fraser C.M."/>
        </authorList>
    </citation>
    <scope>NUCLEOTIDE SEQUENCE [LARGE SCALE GENOMIC DNA]</scope>
    <source>
        <strain evidence="4">34H</strain>
    </source>
</reference>
<dbReference type="Pfam" id="PF06863">
    <property type="entry name" value="DUF1254"/>
    <property type="match status" value="1"/>
</dbReference>
<dbReference type="STRING" id="167879.CPS_3376"/>
<proteinExistence type="predicted"/>
<gene>
    <name evidence="4" type="ordered locus">CPS_3376</name>
</gene>
<feature type="region of interest" description="Disordered" evidence="1">
    <location>
        <begin position="28"/>
        <end position="47"/>
    </location>
</feature>
<dbReference type="Pfam" id="PF06742">
    <property type="entry name" value="DUF1214"/>
    <property type="match status" value="1"/>
</dbReference>
<evidence type="ECO:0000256" key="1">
    <source>
        <dbReference type="SAM" id="MobiDB-lite"/>
    </source>
</evidence>
<dbReference type="InterPro" id="IPR010679">
    <property type="entry name" value="DUF1254"/>
</dbReference>
<dbReference type="PANTHER" id="PTHR36509:SF2">
    <property type="entry name" value="BLL3101 PROTEIN"/>
    <property type="match status" value="1"/>
</dbReference>
<dbReference type="InterPro" id="IPR037050">
    <property type="entry name" value="DUF1254_sf"/>
</dbReference>
<feature type="domain" description="DUF1254" evidence="3">
    <location>
        <begin position="75"/>
        <end position="199"/>
    </location>
</feature>
<dbReference type="Gene3D" id="2.60.40.1610">
    <property type="entry name" value="Domain of unknown function DUF1254"/>
    <property type="match status" value="1"/>
</dbReference>
<evidence type="ECO:0000313" key="4">
    <source>
        <dbReference type="EMBL" id="AAZ24102.1"/>
    </source>
</evidence>
<protein>
    <submittedName>
        <fullName evidence="4">Putative lipoprotein</fullName>
    </submittedName>
</protein>
<organism evidence="4 5">
    <name type="scientific">Colwellia psychrerythraea (strain 34H / ATCC BAA-681)</name>
    <name type="common">Vibrio psychroerythus</name>
    <dbReference type="NCBI Taxonomy" id="167879"/>
    <lineage>
        <taxon>Bacteria</taxon>
        <taxon>Pseudomonadati</taxon>
        <taxon>Pseudomonadota</taxon>
        <taxon>Gammaproteobacteria</taxon>
        <taxon>Alteromonadales</taxon>
        <taxon>Colwelliaceae</taxon>
        <taxon>Colwellia</taxon>
    </lineage>
</organism>
<dbReference type="EMBL" id="CP000083">
    <property type="protein sequence ID" value="AAZ24102.1"/>
    <property type="molecule type" value="Genomic_DNA"/>
</dbReference>